<proteinExistence type="inferred from homology"/>
<sequence>MCIISTQCLSLFDNDDVLIEKLPWEVQGCPIYKNEKMHSAVDRICELCHEMFRKEAPDLRALCRSSCFHNPYFLSCLNILLPNLQLSMYSLNK</sequence>
<keyword evidence="4" id="KW-1185">Reference proteome</keyword>
<name>A0A183I8T9_9BILA</name>
<evidence type="ECO:0000313" key="4">
    <source>
        <dbReference type="Proteomes" id="UP000270296"/>
    </source>
</evidence>
<feature type="disulfide bond" evidence="2">
    <location>
        <begin position="45"/>
        <end position="63"/>
    </location>
</feature>
<dbReference type="InterPro" id="IPR035957">
    <property type="entry name" value="Crust_neurohorm_sf"/>
</dbReference>
<reference evidence="5" key="1">
    <citation type="submission" date="2016-06" db="UniProtKB">
        <authorList>
            <consortium name="WormBaseParasite"/>
        </authorList>
    </citation>
    <scope>IDENTIFICATION</scope>
</reference>
<dbReference type="PANTHER" id="PTHR35981">
    <property type="entry name" value="ION TRANSPORT PEPTIDE, ISOFORM C"/>
    <property type="match status" value="1"/>
</dbReference>
<dbReference type="Pfam" id="PF01147">
    <property type="entry name" value="Crust_neurohorm"/>
    <property type="match status" value="1"/>
</dbReference>
<accession>A0A183I8T9</accession>
<organism evidence="5">
    <name type="scientific">Soboliphyme baturini</name>
    <dbReference type="NCBI Taxonomy" id="241478"/>
    <lineage>
        <taxon>Eukaryota</taxon>
        <taxon>Metazoa</taxon>
        <taxon>Ecdysozoa</taxon>
        <taxon>Nematoda</taxon>
        <taxon>Enoplea</taxon>
        <taxon>Dorylaimia</taxon>
        <taxon>Dioctophymatida</taxon>
        <taxon>Dioctophymatoidea</taxon>
        <taxon>Soboliphymatidae</taxon>
        <taxon>Soboliphyme</taxon>
    </lineage>
</organism>
<dbReference type="WBParaSite" id="SBAD_0000004001-mRNA-1">
    <property type="protein sequence ID" value="SBAD_0000004001-mRNA-1"/>
    <property type="gene ID" value="SBAD_0000004001"/>
</dbReference>
<dbReference type="SUPFAM" id="SSF81778">
    <property type="entry name" value="Crustacean CHH/MIH/GIH neurohormone"/>
    <property type="match status" value="1"/>
</dbReference>
<dbReference type="AlphaFoldDB" id="A0A183I8T9"/>
<evidence type="ECO:0000256" key="1">
    <source>
        <dbReference type="ARBA" id="ARBA00005447"/>
    </source>
</evidence>
<dbReference type="GO" id="GO:0007623">
    <property type="term" value="P:circadian rhythm"/>
    <property type="evidence" value="ECO:0007669"/>
    <property type="project" value="TreeGrafter"/>
</dbReference>
<dbReference type="EMBL" id="UZAM01000033">
    <property type="protein sequence ID" value="VDO78800.1"/>
    <property type="molecule type" value="Genomic_DNA"/>
</dbReference>
<dbReference type="InterPro" id="IPR031098">
    <property type="entry name" value="Crust_neurohorm"/>
</dbReference>
<feature type="disulfide bond" evidence="2">
    <location>
        <begin position="29"/>
        <end position="67"/>
    </location>
</feature>
<comment type="similarity">
    <text evidence="1">Belongs to the arthropod CHH/MIH/GIH/VIH hormone family.</text>
</comment>
<keyword evidence="2" id="KW-1015">Disulfide bond</keyword>
<dbReference type="Gene3D" id="1.10.2010.10">
    <property type="entry name" value="Crustacean CHH/MIH/GIH neurohormone"/>
    <property type="match status" value="1"/>
</dbReference>
<reference evidence="3 4" key="2">
    <citation type="submission" date="2018-11" db="EMBL/GenBank/DDBJ databases">
        <authorList>
            <consortium name="Pathogen Informatics"/>
        </authorList>
    </citation>
    <scope>NUCLEOTIDE SEQUENCE [LARGE SCALE GENOMIC DNA]</scope>
</reference>
<protein>
    <submittedName>
        <fullName evidence="5">CHH</fullName>
    </submittedName>
</protein>
<gene>
    <name evidence="3" type="ORF">SBAD_LOCUS32</name>
</gene>
<dbReference type="Proteomes" id="UP000270296">
    <property type="component" value="Unassembled WGS sequence"/>
</dbReference>
<evidence type="ECO:0000256" key="2">
    <source>
        <dbReference type="PIRSR" id="PIRSR631098-51"/>
    </source>
</evidence>
<feature type="disulfide bond" evidence="2">
    <location>
        <begin position="48"/>
        <end position="76"/>
    </location>
</feature>
<evidence type="ECO:0000313" key="5">
    <source>
        <dbReference type="WBParaSite" id="SBAD_0000004001-mRNA-1"/>
    </source>
</evidence>
<evidence type="ECO:0000313" key="3">
    <source>
        <dbReference type="EMBL" id="VDO78800.1"/>
    </source>
</evidence>
<dbReference type="OrthoDB" id="6365952at2759"/>
<dbReference type="PANTHER" id="PTHR35981:SF2">
    <property type="entry name" value="ION TRANSPORT PEPTIDE, ISOFORM C"/>
    <property type="match status" value="1"/>
</dbReference>